<evidence type="ECO:0000313" key="3">
    <source>
        <dbReference type="Proteomes" id="UP000254072"/>
    </source>
</evidence>
<gene>
    <name evidence="2" type="ORF">NCTC11157_02205</name>
</gene>
<dbReference type="Proteomes" id="UP000254072">
    <property type="component" value="Unassembled WGS sequence"/>
</dbReference>
<organism evidence="2 3">
    <name type="scientific">Prevotella disiens</name>
    <dbReference type="NCBI Taxonomy" id="28130"/>
    <lineage>
        <taxon>Bacteria</taxon>
        <taxon>Pseudomonadati</taxon>
        <taxon>Bacteroidota</taxon>
        <taxon>Bacteroidia</taxon>
        <taxon>Bacteroidales</taxon>
        <taxon>Prevotellaceae</taxon>
        <taxon>Prevotella</taxon>
    </lineage>
</organism>
<keyword evidence="1" id="KW-0812">Transmembrane</keyword>
<reference evidence="2 3" key="1">
    <citation type="submission" date="2018-06" db="EMBL/GenBank/DDBJ databases">
        <authorList>
            <consortium name="Pathogen Informatics"/>
            <person name="Doyle S."/>
        </authorList>
    </citation>
    <scope>NUCLEOTIDE SEQUENCE [LARGE SCALE GENOMIC DNA]</scope>
    <source>
        <strain evidence="2 3">NCTC11157</strain>
    </source>
</reference>
<keyword evidence="1" id="KW-0472">Membrane</keyword>
<name>A0A379EF58_9BACT</name>
<evidence type="ECO:0000313" key="2">
    <source>
        <dbReference type="EMBL" id="SUB97421.1"/>
    </source>
</evidence>
<dbReference type="EMBL" id="UGTL01000002">
    <property type="protein sequence ID" value="SUB97421.1"/>
    <property type="molecule type" value="Genomic_DNA"/>
</dbReference>
<accession>A0A379EF58</accession>
<keyword evidence="1" id="KW-1133">Transmembrane helix</keyword>
<protein>
    <submittedName>
        <fullName evidence="2">Uncharacterized protein</fullName>
    </submittedName>
</protein>
<sequence>MRLINYLLLNIMALLCAIIFNSCISNYRNVEYNLPTSTRSAFILDTIHINNPIIIEYKNIRYVVDTSIDSIPMKNINYFIENTSHYVLGDNIYYDLPFSLHKRIPNCYIGGFCNYILEKERKHYDIYSFREKPIFFVLVALNVSVFNKKHTSIDAPQYIRRYSPINTYVLFVYPECKVE</sequence>
<proteinExistence type="predicted"/>
<evidence type="ECO:0000256" key="1">
    <source>
        <dbReference type="SAM" id="Phobius"/>
    </source>
</evidence>
<dbReference type="AlphaFoldDB" id="A0A379EF58"/>
<feature type="transmembrane region" description="Helical" evidence="1">
    <location>
        <begin position="6"/>
        <end position="24"/>
    </location>
</feature>